<dbReference type="GO" id="GO:0016810">
    <property type="term" value="F:hydrolase activity, acting on carbon-nitrogen (but not peptide) bonds"/>
    <property type="evidence" value="ECO:0007669"/>
    <property type="project" value="InterPro"/>
</dbReference>
<evidence type="ECO:0000313" key="3">
    <source>
        <dbReference type="Proteomes" id="UP000248536"/>
    </source>
</evidence>
<dbReference type="RefSeq" id="WP_112379110.1">
    <property type="nucleotide sequence ID" value="NZ_CP030104.1"/>
</dbReference>
<reference evidence="2 3" key="1">
    <citation type="submission" date="2018-06" db="EMBL/GenBank/DDBJ databases">
        <title>Spongiibacterium sp. HME9304 Genome sequencing and assembly.</title>
        <authorList>
            <person name="Kang H."/>
            <person name="Kim H."/>
            <person name="Joh K."/>
        </authorList>
    </citation>
    <scope>NUCLEOTIDE SEQUENCE [LARGE SCALE GENOMIC DNA]</scope>
    <source>
        <strain evidence="2 3">HME9304</strain>
    </source>
</reference>
<sequence>MKKLLNTTTNVIVLALILIGASCKKEIEAKMNYDMVISKVNLIDGTGKDLRKNVNVYIKDSKISKIDTVTIELNEHKNVINGEGKYLIPGLIDGHAHPGPPEENFPKFIHYGVTGILVPGCGHCSDEHFAHMRELSKDTIIPSPRVFHTSQHFTMEGRHPVKTYGGDQWVHEKTVFLLEDTLQIEDYVRRVSKNPIQGIKVTIEDGPHPPFVPRIPQEFVTKIVKEAKKYDLEVFAHVDDMEEVRIAEKAGVQNIIHFIGVDVVWERDQKVIEALGARNISWVTTLTMGKSFMYPLHPEWLEAPELAAVYKPEETKTHITPDRIQLAHEMNSFIEKVMGIPNPNLENTSIPQVEDIKLLEQAGCNIVIGTDTYNAFIFPGHSMHEEMEMMEIGGYRPIEIIKMATLNAAQMLHAQDSLGSIEVGKFADMVLLDKNPLETISNTLKINRVFKNGKTQARIE</sequence>
<keyword evidence="3" id="KW-1185">Reference proteome</keyword>
<organism evidence="2 3">
    <name type="scientific">Flagellimonas maritima</name>
    <dbReference type="NCBI Taxonomy" id="1383885"/>
    <lineage>
        <taxon>Bacteria</taxon>
        <taxon>Pseudomonadati</taxon>
        <taxon>Bacteroidota</taxon>
        <taxon>Flavobacteriia</taxon>
        <taxon>Flavobacteriales</taxon>
        <taxon>Flavobacteriaceae</taxon>
        <taxon>Flagellimonas</taxon>
    </lineage>
</organism>
<dbReference type="Pfam" id="PF01979">
    <property type="entry name" value="Amidohydro_1"/>
    <property type="match status" value="1"/>
</dbReference>
<protein>
    <recommendedName>
        <fullName evidence="1">Amidohydrolase-related domain-containing protein</fullName>
    </recommendedName>
</protein>
<proteinExistence type="predicted"/>
<dbReference type="SUPFAM" id="SSF51556">
    <property type="entry name" value="Metallo-dependent hydrolases"/>
    <property type="match status" value="1"/>
</dbReference>
<dbReference type="Gene3D" id="2.30.40.10">
    <property type="entry name" value="Urease, subunit C, domain 1"/>
    <property type="match status" value="1"/>
</dbReference>
<dbReference type="InterPro" id="IPR051781">
    <property type="entry name" value="Metallo-dep_Hydrolase"/>
</dbReference>
<dbReference type="InterPro" id="IPR032466">
    <property type="entry name" value="Metal_Hydrolase"/>
</dbReference>
<name>A0A2Z4LVH0_9FLAO</name>
<dbReference type="KEGG" id="spon:HME9304_02781"/>
<evidence type="ECO:0000313" key="2">
    <source>
        <dbReference type="EMBL" id="AWX45752.1"/>
    </source>
</evidence>
<dbReference type="PANTHER" id="PTHR43135">
    <property type="entry name" value="ALPHA-D-RIBOSE 1-METHYLPHOSPHONATE 5-TRIPHOSPHATE DIPHOSPHATASE"/>
    <property type="match status" value="1"/>
</dbReference>
<feature type="domain" description="Amidohydrolase-related" evidence="1">
    <location>
        <begin position="86"/>
        <end position="454"/>
    </location>
</feature>
<dbReference type="EMBL" id="CP030104">
    <property type="protein sequence ID" value="AWX45752.1"/>
    <property type="molecule type" value="Genomic_DNA"/>
</dbReference>
<dbReference type="Gene3D" id="3.20.20.140">
    <property type="entry name" value="Metal-dependent hydrolases"/>
    <property type="match status" value="1"/>
</dbReference>
<evidence type="ECO:0000259" key="1">
    <source>
        <dbReference type="Pfam" id="PF01979"/>
    </source>
</evidence>
<dbReference type="PROSITE" id="PS51257">
    <property type="entry name" value="PROKAR_LIPOPROTEIN"/>
    <property type="match status" value="1"/>
</dbReference>
<dbReference type="AlphaFoldDB" id="A0A2Z4LVH0"/>
<dbReference type="OrthoDB" id="9797498at2"/>
<dbReference type="InterPro" id="IPR011059">
    <property type="entry name" value="Metal-dep_hydrolase_composite"/>
</dbReference>
<gene>
    <name evidence="2" type="ORF">HME9304_02781</name>
</gene>
<dbReference type="Proteomes" id="UP000248536">
    <property type="component" value="Chromosome"/>
</dbReference>
<dbReference type="SUPFAM" id="SSF51338">
    <property type="entry name" value="Composite domain of metallo-dependent hydrolases"/>
    <property type="match status" value="1"/>
</dbReference>
<accession>A0A2Z4LVH0</accession>
<dbReference type="InterPro" id="IPR006680">
    <property type="entry name" value="Amidohydro-rel"/>
</dbReference>
<dbReference type="PANTHER" id="PTHR43135:SF3">
    <property type="entry name" value="ALPHA-D-RIBOSE 1-METHYLPHOSPHONATE 5-TRIPHOSPHATE DIPHOSPHATASE"/>
    <property type="match status" value="1"/>
</dbReference>